<keyword evidence="5" id="KW-0227">DNA damage</keyword>
<dbReference type="GO" id="GO:0003689">
    <property type="term" value="F:DNA clamp loader activity"/>
    <property type="evidence" value="ECO:0007669"/>
    <property type="project" value="TreeGrafter"/>
</dbReference>
<dbReference type="GO" id="GO:0009536">
    <property type="term" value="C:plastid"/>
    <property type="evidence" value="ECO:0007669"/>
    <property type="project" value="UniProtKB-SubCell"/>
</dbReference>
<dbReference type="InterPro" id="IPR004582">
    <property type="entry name" value="Checkpoint_prot_Rad17_Rad24"/>
</dbReference>
<dbReference type="EMBL" id="CAMAPF010000045">
    <property type="protein sequence ID" value="CAH9083623.1"/>
    <property type="molecule type" value="Genomic_DNA"/>
</dbReference>
<keyword evidence="7" id="KW-0539">Nucleus</keyword>
<evidence type="ECO:0000313" key="11">
    <source>
        <dbReference type="EMBL" id="CAH9083623.1"/>
    </source>
</evidence>
<reference evidence="11" key="1">
    <citation type="submission" date="2022-07" db="EMBL/GenBank/DDBJ databases">
        <authorList>
            <person name="Macas J."/>
            <person name="Novak P."/>
            <person name="Neumann P."/>
        </authorList>
    </citation>
    <scope>NUCLEOTIDE SEQUENCE</scope>
</reference>
<dbReference type="Gene3D" id="3.40.50.300">
    <property type="entry name" value="P-loop containing nucleotide triphosphate hydrolases"/>
    <property type="match status" value="1"/>
</dbReference>
<name>A0AAV0CVS7_9ASTE</name>
<dbReference type="Proteomes" id="UP001152523">
    <property type="component" value="Unassembled WGS sequence"/>
</dbReference>
<comment type="caution">
    <text evidence="11">The sequence shown here is derived from an EMBL/GenBank/DDBJ whole genome shotgun (WGS) entry which is preliminary data.</text>
</comment>
<keyword evidence="6" id="KW-0067">ATP-binding</keyword>
<dbReference type="Gene3D" id="1.10.8.60">
    <property type="match status" value="1"/>
</dbReference>
<feature type="region of interest" description="Disordered" evidence="9">
    <location>
        <begin position="43"/>
        <end position="145"/>
    </location>
</feature>
<evidence type="ECO:0000256" key="4">
    <source>
        <dbReference type="ARBA" id="ARBA00022741"/>
    </source>
</evidence>
<keyword evidence="12" id="KW-1185">Reference proteome</keyword>
<protein>
    <recommendedName>
        <fullName evidence="10">AAA+ ATPase domain-containing protein</fullName>
    </recommendedName>
</protein>
<evidence type="ECO:0000259" key="10">
    <source>
        <dbReference type="SMART" id="SM00382"/>
    </source>
</evidence>
<feature type="compositionally biased region" description="Basic residues" evidence="9">
    <location>
        <begin position="135"/>
        <end position="145"/>
    </location>
</feature>
<dbReference type="InterPro" id="IPR027417">
    <property type="entry name" value="P-loop_NTPase"/>
</dbReference>
<evidence type="ECO:0000256" key="9">
    <source>
        <dbReference type="SAM" id="MobiDB-lite"/>
    </source>
</evidence>
<evidence type="ECO:0000256" key="8">
    <source>
        <dbReference type="ARBA" id="ARBA00023306"/>
    </source>
</evidence>
<dbReference type="GO" id="GO:0000077">
    <property type="term" value="P:DNA damage checkpoint signaling"/>
    <property type="evidence" value="ECO:0007669"/>
    <property type="project" value="TreeGrafter"/>
</dbReference>
<dbReference type="SUPFAM" id="SSF52540">
    <property type="entry name" value="P-loop containing nucleoside triphosphate hydrolases"/>
    <property type="match status" value="1"/>
</dbReference>
<organism evidence="11 12">
    <name type="scientific">Cuscuta epithymum</name>
    <dbReference type="NCBI Taxonomy" id="186058"/>
    <lineage>
        <taxon>Eukaryota</taxon>
        <taxon>Viridiplantae</taxon>
        <taxon>Streptophyta</taxon>
        <taxon>Embryophyta</taxon>
        <taxon>Tracheophyta</taxon>
        <taxon>Spermatophyta</taxon>
        <taxon>Magnoliopsida</taxon>
        <taxon>eudicotyledons</taxon>
        <taxon>Gunneridae</taxon>
        <taxon>Pentapetalae</taxon>
        <taxon>asterids</taxon>
        <taxon>lamiids</taxon>
        <taxon>Solanales</taxon>
        <taxon>Convolvulaceae</taxon>
        <taxon>Cuscuteae</taxon>
        <taxon>Cuscuta</taxon>
        <taxon>Cuscuta subgen. Cuscuta</taxon>
    </lineage>
</organism>
<feature type="domain" description="AAA+ ATPase" evidence="10">
    <location>
        <begin position="456"/>
        <end position="643"/>
    </location>
</feature>
<comment type="similarity">
    <text evidence="3">Belongs to the rad17/RAD24 family.</text>
</comment>
<feature type="region of interest" description="Disordered" evidence="9">
    <location>
        <begin position="1"/>
        <end position="31"/>
    </location>
</feature>
<dbReference type="GO" id="GO:0006281">
    <property type="term" value="P:DNA repair"/>
    <property type="evidence" value="ECO:0007669"/>
    <property type="project" value="InterPro"/>
</dbReference>
<dbReference type="InterPro" id="IPR003593">
    <property type="entry name" value="AAA+_ATPase"/>
</dbReference>
<dbReference type="GO" id="GO:0003682">
    <property type="term" value="F:chromatin binding"/>
    <property type="evidence" value="ECO:0007669"/>
    <property type="project" value="TreeGrafter"/>
</dbReference>
<evidence type="ECO:0000256" key="2">
    <source>
        <dbReference type="ARBA" id="ARBA00004474"/>
    </source>
</evidence>
<dbReference type="GO" id="GO:0005634">
    <property type="term" value="C:nucleus"/>
    <property type="evidence" value="ECO:0007669"/>
    <property type="project" value="UniProtKB-SubCell"/>
</dbReference>
<comment type="subcellular location">
    <subcellularLocation>
        <location evidence="1">Nucleus</location>
    </subcellularLocation>
    <subcellularLocation>
        <location evidence="2">Plastid</location>
    </subcellularLocation>
</comment>
<dbReference type="GO" id="GO:0033314">
    <property type="term" value="P:mitotic DNA replication checkpoint signaling"/>
    <property type="evidence" value="ECO:0007669"/>
    <property type="project" value="TreeGrafter"/>
</dbReference>
<keyword evidence="8" id="KW-0131">Cell cycle</keyword>
<dbReference type="PANTHER" id="PTHR12172">
    <property type="entry name" value="CELL CYCLE CHECKPOINT PROTEIN RAD17"/>
    <property type="match status" value="1"/>
</dbReference>
<evidence type="ECO:0000256" key="7">
    <source>
        <dbReference type="ARBA" id="ARBA00023242"/>
    </source>
</evidence>
<dbReference type="SMART" id="SM00382">
    <property type="entry name" value="AAA"/>
    <property type="match status" value="1"/>
</dbReference>
<evidence type="ECO:0000256" key="5">
    <source>
        <dbReference type="ARBA" id="ARBA00022763"/>
    </source>
</evidence>
<dbReference type="GO" id="GO:0005524">
    <property type="term" value="F:ATP binding"/>
    <property type="evidence" value="ECO:0007669"/>
    <property type="project" value="UniProtKB-KW"/>
</dbReference>
<sequence length="1286" mass="144048">MRSAPHQSKLVASELQRRHPPHDAVTPGPSTRLDQLAKMANKFQEKKCPIKSDFFVKTSEKRQHKRQQSEQACLGSAEENGRSCPPTELVSNMKTPRKQKRRGSSTPEKKLNNAETQQASSTPEKNLSSAEKRPKSTPKKRGIKRRLMDPCIVPTSCSLMKDEVSSNMIPDLRMEAQKTAEENSRIYAGKEIHPFFSSWKIGKRKSEGGNLERTWCSSDKEERNLTLVPIHVLQTVEEDDITLDWQHWTFSERCILSSNYILENGCSLLSEGSVCSLQFDTLHYSSNTCIPLPYRYEISVDQHSAPDKEVCFVGSPREPDGLHPTSPIHLDDETILQDDEIGTHSSFVNSSSCLSPDPEKHDKLLGEGVMSQNHILYSQPENCLWTNKYQPEKAVQVCGNGASVKILSEWLHSWHEKGSERNKDFTCSDTFKDLEAGDNIYLSDCESDDEDLENRLQNVLLITGPVGCGKSAAIYACAKEQGFQVIEVNASDWRNGALVKQRFGEAVESHWIQRTQKGATNAEDKHLVRPFSAAMTGTERSRSEVIELIPSLHDVDSQIASATPRDLICKDSTNSHGGLRTLVLFEDFDTALCEDRGFISTIQQLSETAKRPMILTSNSDNPVLPNNLDRLELCFAVPPPRDLLALAHMVCTAEQAKIDTSLLERFVNHCEGDIRKTIMLLQFWCQGQIFRKGTEVKTYRPLLFDIDAGHLMLPKLIPWSFPCPLSVLVDEEITESMRMEEDSFDVGNIVEKEELTGCNNQSVFYASEDPNSITAKKEAMLILHGSPLDKNALTPKFESNTEFSNYSGSPVAFFRRHTRRKLDTVMFSDSDEEGLSSRTPIDLNETPCDNCEEANEMMVHSPPVESPTEMYCSLISEPLHCKRKRLKRKCSQADGTSHPNGMSMSCDFSSVPESSFVPESIFSIDSKLTSRTESQIDVNYKVEADLANGLLPSSMPHKLDTIVLESCNNHELLGCSSDINTMPACCSSEASQYTEQCVEDSSRAYQPLDECSRIDFNWRSRSLGNDKHHLSCSAVQETWKKLRKGHVKLREYVTSDQKDTCEILNIGYRLSNLISEADLLSNGCQQLIYDSLDPSIVSCHKSQSYSWDEDQLEMSSIVAQHGICLFTKEIANLGLDKLSVNQLDLASEMLASSSSTMALGKLVGFDSRETRSTDVCSPKSCYPSKRNPISSDLLNTLQLAVPLRSLLSLRGGAFFEYLSALSRISRLEANRLSDFVGRSKQRRARVGRHYLASGGLSLSTEDISLLGQYNCYRHVSSKSDRTETDV</sequence>
<evidence type="ECO:0000256" key="1">
    <source>
        <dbReference type="ARBA" id="ARBA00004123"/>
    </source>
</evidence>
<evidence type="ECO:0000313" key="12">
    <source>
        <dbReference type="Proteomes" id="UP001152523"/>
    </source>
</evidence>
<evidence type="ECO:0000256" key="3">
    <source>
        <dbReference type="ARBA" id="ARBA00006168"/>
    </source>
</evidence>
<evidence type="ECO:0000256" key="6">
    <source>
        <dbReference type="ARBA" id="ARBA00022840"/>
    </source>
</evidence>
<proteinExistence type="inferred from homology"/>
<gene>
    <name evidence="11" type="ORF">CEPIT_LOCUS8613</name>
</gene>
<dbReference type="PANTHER" id="PTHR12172:SF1">
    <property type="entry name" value="P-LOOP CONTAINING NUCLEOSIDE TRIPHOSPHATE HYDROLASES SUPERFAMILY PROTEIN"/>
    <property type="match status" value="1"/>
</dbReference>
<keyword evidence="4" id="KW-0547">Nucleotide-binding</keyword>
<dbReference type="Pfam" id="PF03215">
    <property type="entry name" value="Rad17"/>
    <property type="match status" value="1"/>
</dbReference>
<accession>A0AAV0CVS7</accession>
<feature type="compositionally biased region" description="Polar residues" evidence="9">
    <location>
        <begin position="113"/>
        <end position="129"/>
    </location>
</feature>